<organism evidence="1 2">
    <name type="scientific">Rufibacter roseus</name>
    <dbReference type="NCBI Taxonomy" id="1567108"/>
    <lineage>
        <taxon>Bacteria</taxon>
        <taxon>Pseudomonadati</taxon>
        <taxon>Bacteroidota</taxon>
        <taxon>Cytophagia</taxon>
        <taxon>Cytophagales</taxon>
        <taxon>Hymenobacteraceae</taxon>
        <taxon>Rufibacter</taxon>
    </lineage>
</organism>
<comment type="caution">
    <text evidence="1">The sequence shown here is derived from an EMBL/GenBank/DDBJ whole genome shotgun (WGS) entry which is preliminary data.</text>
</comment>
<proteinExistence type="predicted"/>
<evidence type="ECO:0000313" key="2">
    <source>
        <dbReference type="Proteomes" id="UP001596405"/>
    </source>
</evidence>
<evidence type="ECO:0008006" key="3">
    <source>
        <dbReference type="Google" id="ProtNLM"/>
    </source>
</evidence>
<evidence type="ECO:0000313" key="1">
    <source>
        <dbReference type="EMBL" id="MFC6997362.1"/>
    </source>
</evidence>
<sequence>MRKDDIISFKALVSAIMLLICSSCLVSNHEFIPITAKSKAEPIVQGDGYAFECYAPAYLEDRLIIEFKSQFQKNGVRIKEVVPHLPDKKSQPQAVSTKPYYFHIQDVKKAKRLTVVVAYFAVEGDSVTVKQTHELRKVKDRYFTIH</sequence>
<name>A0ABW2DLC6_9BACT</name>
<dbReference type="RefSeq" id="WP_066615624.1">
    <property type="nucleotide sequence ID" value="NZ_JBHSYQ010000003.1"/>
</dbReference>
<keyword evidence="2" id="KW-1185">Reference proteome</keyword>
<dbReference type="EMBL" id="JBHSYQ010000003">
    <property type="protein sequence ID" value="MFC6997362.1"/>
    <property type="molecule type" value="Genomic_DNA"/>
</dbReference>
<reference evidence="2" key="1">
    <citation type="journal article" date="2019" name="Int. J. Syst. Evol. Microbiol.">
        <title>The Global Catalogue of Microorganisms (GCM) 10K type strain sequencing project: providing services to taxonomists for standard genome sequencing and annotation.</title>
        <authorList>
            <consortium name="The Broad Institute Genomics Platform"/>
            <consortium name="The Broad Institute Genome Sequencing Center for Infectious Disease"/>
            <person name="Wu L."/>
            <person name="Ma J."/>
        </authorList>
    </citation>
    <scope>NUCLEOTIDE SEQUENCE [LARGE SCALE GENOMIC DNA]</scope>
    <source>
        <strain evidence="2">CGMCC 4.7393</strain>
    </source>
</reference>
<gene>
    <name evidence="1" type="ORF">ACFQHR_06980</name>
</gene>
<protein>
    <recommendedName>
        <fullName evidence="3">Conjugal transfer protein</fullName>
    </recommendedName>
</protein>
<accession>A0ABW2DLC6</accession>
<dbReference type="Proteomes" id="UP001596405">
    <property type="component" value="Unassembled WGS sequence"/>
</dbReference>